<reference evidence="2" key="1">
    <citation type="journal article" date="2019" name="Int. J. Syst. Evol. Microbiol.">
        <title>The Global Catalogue of Microorganisms (GCM) 10K type strain sequencing project: providing services to taxonomists for standard genome sequencing and annotation.</title>
        <authorList>
            <consortium name="The Broad Institute Genomics Platform"/>
            <consortium name="The Broad Institute Genome Sequencing Center for Infectious Disease"/>
            <person name="Wu L."/>
            <person name="Ma J."/>
        </authorList>
    </citation>
    <scope>NUCLEOTIDE SEQUENCE [LARGE SCALE GENOMIC DNA]</scope>
    <source>
        <strain evidence="2">JCM 4376</strain>
    </source>
</reference>
<protein>
    <submittedName>
        <fullName evidence="1">Uncharacterized protein</fullName>
    </submittedName>
</protein>
<proteinExistence type="predicted"/>
<dbReference type="Proteomes" id="UP000660675">
    <property type="component" value="Unassembled WGS sequence"/>
</dbReference>
<evidence type="ECO:0000313" key="2">
    <source>
        <dbReference type="Proteomes" id="UP000660675"/>
    </source>
</evidence>
<comment type="caution">
    <text evidence="1">The sequence shown here is derived from an EMBL/GenBank/DDBJ whole genome shotgun (WGS) entry which is preliminary data.</text>
</comment>
<accession>A0ABQ2VY77</accession>
<evidence type="ECO:0000313" key="1">
    <source>
        <dbReference type="EMBL" id="GGV84272.1"/>
    </source>
</evidence>
<sequence>MPKGGRAKKKLALPPSGAVREKRIGDVRLLLSGAATSDDRVCWRFSHVDHGGPWGFDQMDSATLCEVLTKLRDCETMTLNELRRTGDFFKEYELPGGLCKEAVARLAAIGFDDASKIQRLRFTGTQRLYGFLTGNIFHVLWWDPLHEVYPSNLKHT</sequence>
<name>A0ABQ2VY77_9ACTN</name>
<dbReference type="RefSeq" id="WP_189544121.1">
    <property type="nucleotide sequence ID" value="NZ_BMTF01000008.1"/>
</dbReference>
<gene>
    <name evidence="1" type="ORF">GCM10015535_28700</name>
</gene>
<organism evidence="1 2">
    <name type="scientific">Streptomyces gelaticus</name>
    <dbReference type="NCBI Taxonomy" id="285446"/>
    <lineage>
        <taxon>Bacteria</taxon>
        <taxon>Bacillati</taxon>
        <taxon>Actinomycetota</taxon>
        <taxon>Actinomycetes</taxon>
        <taxon>Kitasatosporales</taxon>
        <taxon>Streptomycetaceae</taxon>
        <taxon>Streptomyces</taxon>
    </lineage>
</organism>
<dbReference type="EMBL" id="BMTF01000008">
    <property type="protein sequence ID" value="GGV84272.1"/>
    <property type="molecule type" value="Genomic_DNA"/>
</dbReference>
<keyword evidence="2" id="KW-1185">Reference proteome</keyword>